<protein>
    <submittedName>
        <fullName evidence="1">Uncharacterized protein</fullName>
    </submittedName>
</protein>
<dbReference type="RefSeq" id="WP_077715103.1">
    <property type="nucleotide sequence ID" value="NZ_CP019698.1"/>
</dbReference>
<dbReference type="AlphaFoldDB" id="A0A1S6IZ61"/>
<name>A0A1S6IZ61_9FIRM</name>
<accession>A0A1S6IZ61</accession>
<keyword evidence="2" id="KW-1185">Reference proteome</keyword>
<dbReference type="KEGG" id="dfg:B0537_13860"/>
<sequence>MNQENSPSLEQFLLVALIDIYRGLDVKLPADLDQQAQSTILKDVLSSAISFAEKDESRQIISNELYQCAKEGGTLEQQKELIQRQSPDVINAKTVAAAHLLKIINKEKGM</sequence>
<proteinExistence type="predicted"/>
<dbReference type="Proteomes" id="UP000189464">
    <property type="component" value="Chromosome"/>
</dbReference>
<gene>
    <name evidence="1" type="ORF">B0537_13860</name>
</gene>
<dbReference type="OrthoDB" id="1807690at2"/>
<evidence type="ECO:0000313" key="1">
    <source>
        <dbReference type="EMBL" id="AQS60061.1"/>
    </source>
</evidence>
<dbReference type="EMBL" id="CP019698">
    <property type="protein sequence ID" value="AQS60061.1"/>
    <property type="molecule type" value="Genomic_DNA"/>
</dbReference>
<evidence type="ECO:0000313" key="2">
    <source>
        <dbReference type="Proteomes" id="UP000189464"/>
    </source>
</evidence>
<organism evidence="1 2">
    <name type="scientific">Desulforamulus ferrireducens</name>
    <dbReference type="NCBI Taxonomy" id="1833852"/>
    <lineage>
        <taxon>Bacteria</taxon>
        <taxon>Bacillati</taxon>
        <taxon>Bacillota</taxon>
        <taxon>Clostridia</taxon>
        <taxon>Eubacteriales</taxon>
        <taxon>Peptococcaceae</taxon>
        <taxon>Desulforamulus</taxon>
    </lineage>
</organism>
<reference evidence="1 2" key="1">
    <citation type="journal article" date="2016" name="Int. J. Syst. Evol. Microbiol.">
        <title>Desulfotomaculum ferrireducens sp. nov., a moderately thermophilic sulfate-reducing and dissimilatory Fe(III)-reducing bacterium isolated from compost.</title>
        <authorList>
            <person name="Yang G."/>
            <person name="Guo J."/>
            <person name="Zhuang L."/>
            <person name="Yuan Y."/>
            <person name="Zhou S."/>
        </authorList>
    </citation>
    <scope>NUCLEOTIDE SEQUENCE [LARGE SCALE GENOMIC DNA]</scope>
    <source>
        <strain evidence="1 2">GSS09</strain>
    </source>
</reference>